<name>A0A3P3XSK1_9SPIR</name>
<sequence length="272" mass="30101">MYGFEGCTLAGFSLIDIHPELLNQYYKLGMIDYYLVLEVTKDASADEIKSHYRRLAMQWHPDRNKGSKQAEEHFKAISEAYSVLSDPASKAAYDESLRMGTDYRAGQQQGRPEESGAYGPFGFGFGFADGFGSSSGQERAGAFEWASGLSKERASNMFMDEMYNLAIELTMQNIPWRDIAQELIKRGCPESTAREIAKKIETQRKAMVRNRAKPYFIRSALSGALGLGMFATFGGFGILGFIGLIMSLNGGYNLIRAIYFLTTGVAPKGGVM</sequence>
<keyword evidence="1" id="KW-0472">Membrane</keyword>
<organism evidence="3">
    <name type="scientific">uncultured spirochete</name>
    <dbReference type="NCBI Taxonomy" id="156406"/>
    <lineage>
        <taxon>Bacteria</taxon>
        <taxon>Pseudomonadati</taxon>
        <taxon>Spirochaetota</taxon>
        <taxon>Spirochaetia</taxon>
        <taxon>Spirochaetales</taxon>
        <taxon>environmental samples</taxon>
    </lineage>
</organism>
<dbReference type="GO" id="GO:0005737">
    <property type="term" value="C:cytoplasm"/>
    <property type="evidence" value="ECO:0007669"/>
    <property type="project" value="TreeGrafter"/>
</dbReference>
<dbReference type="PANTHER" id="PTHR43096">
    <property type="entry name" value="DNAJ HOMOLOG 1, MITOCHONDRIAL-RELATED"/>
    <property type="match status" value="1"/>
</dbReference>
<keyword evidence="1" id="KW-0812">Transmembrane</keyword>
<reference evidence="3" key="1">
    <citation type="submission" date="2017-02" db="EMBL/GenBank/DDBJ databases">
        <authorList>
            <person name="Regsiter A."/>
            <person name="William W."/>
        </authorList>
    </citation>
    <scope>NUCLEOTIDE SEQUENCE</scope>
    <source>
        <strain evidence="3">BdmA 4</strain>
    </source>
</reference>
<dbReference type="Pfam" id="PF00226">
    <property type="entry name" value="DnaJ"/>
    <property type="match status" value="1"/>
</dbReference>
<dbReference type="EMBL" id="FWDO01000005">
    <property type="protein sequence ID" value="SLM19124.1"/>
    <property type="molecule type" value="Genomic_DNA"/>
</dbReference>
<dbReference type="InterPro" id="IPR018253">
    <property type="entry name" value="DnaJ_domain_CS"/>
</dbReference>
<dbReference type="Gene3D" id="1.10.287.110">
    <property type="entry name" value="DnaJ domain"/>
    <property type="match status" value="1"/>
</dbReference>
<proteinExistence type="predicted"/>
<dbReference type="PROSITE" id="PS50076">
    <property type="entry name" value="DNAJ_2"/>
    <property type="match status" value="1"/>
</dbReference>
<dbReference type="InterPro" id="IPR001623">
    <property type="entry name" value="DnaJ_domain"/>
</dbReference>
<evidence type="ECO:0000256" key="1">
    <source>
        <dbReference type="SAM" id="Phobius"/>
    </source>
</evidence>
<keyword evidence="1" id="KW-1133">Transmembrane helix</keyword>
<dbReference type="CDD" id="cd06257">
    <property type="entry name" value="DnaJ"/>
    <property type="match status" value="1"/>
</dbReference>
<feature type="domain" description="J" evidence="2">
    <location>
        <begin position="32"/>
        <end position="97"/>
    </location>
</feature>
<dbReference type="GO" id="GO:0051082">
    <property type="term" value="F:unfolded protein binding"/>
    <property type="evidence" value="ECO:0007669"/>
    <property type="project" value="TreeGrafter"/>
</dbReference>
<evidence type="ECO:0000259" key="2">
    <source>
        <dbReference type="PROSITE" id="PS50076"/>
    </source>
</evidence>
<dbReference type="PRINTS" id="PR00625">
    <property type="entry name" value="JDOMAIN"/>
</dbReference>
<dbReference type="AlphaFoldDB" id="A0A3P3XSK1"/>
<protein>
    <recommendedName>
        <fullName evidence="2">J domain-containing protein</fullName>
    </recommendedName>
</protein>
<dbReference type="SMART" id="SM00271">
    <property type="entry name" value="DnaJ"/>
    <property type="match status" value="1"/>
</dbReference>
<evidence type="ECO:0000313" key="3">
    <source>
        <dbReference type="EMBL" id="SLM19124.1"/>
    </source>
</evidence>
<dbReference type="GO" id="GO:0042026">
    <property type="term" value="P:protein refolding"/>
    <property type="evidence" value="ECO:0007669"/>
    <property type="project" value="TreeGrafter"/>
</dbReference>
<accession>A0A3P3XSK1</accession>
<gene>
    <name evidence="3" type="ORF">SPIRO4BDMA_50639</name>
</gene>
<dbReference type="SUPFAM" id="SSF46565">
    <property type="entry name" value="Chaperone J-domain"/>
    <property type="match status" value="1"/>
</dbReference>
<dbReference type="PANTHER" id="PTHR43096:SF48">
    <property type="entry name" value="CHAPERONE PROTEIN DNAJ"/>
    <property type="match status" value="1"/>
</dbReference>
<feature type="transmembrane region" description="Helical" evidence="1">
    <location>
        <begin position="215"/>
        <end position="246"/>
    </location>
</feature>
<dbReference type="InterPro" id="IPR036869">
    <property type="entry name" value="J_dom_sf"/>
</dbReference>
<dbReference type="PROSITE" id="PS00636">
    <property type="entry name" value="DNAJ_1"/>
    <property type="match status" value="1"/>
</dbReference>